<organism evidence="3 4">
    <name type="scientific">Nocardia higoensis</name>
    <dbReference type="NCBI Taxonomy" id="228599"/>
    <lineage>
        <taxon>Bacteria</taxon>
        <taxon>Bacillati</taxon>
        <taxon>Actinomycetota</taxon>
        <taxon>Actinomycetes</taxon>
        <taxon>Mycobacteriales</taxon>
        <taxon>Nocardiaceae</taxon>
        <taxon>Nocardia</taxon>
    </lineage>
</organism>
<dbReference type="Pfam" id="PF04075">
    <property type="entry name" value="F420H2_quin_red"/>
    <property type="match status" value="1"/>
</dbReference>
<dbReference type="NCBIfam" id="TIGR00026">
    <property type="entry name" value="hi_GC_TIGR00026"/>
    <property type="match status" value="1"/>
</dbReference>
<comment type="catalytic activity">
    <reaction evidence="2">
        <text>oxidized coenzyme F420-(gamma-L-Glu)(n) + a quinol + H(+) = reduced coenzyme F420-(gamma-L-Glu)(n) + a quinone</text>
        <dbReference type="Rhea" id="RHEA:39663"/>
        <dbReference type="Rhea" id="RHEA-COMP:12939"/>
        <dbReference type="Rhea" id="RHEA-COMP:14378"/>
        <dbReference type="ChEBI" id="CHEBI:15378"/>
        <dbReference type="ChEBI" id="CHEBI:24646"/>
        <dbReference type="ChEBI" id="CHEBI:132124"/>
        <dbReference type="ChEBI" id="CHEBI:133980"/>
        <dbReference type="ChEBI" id="CHEBI:139511"/>
    </reaction>
</comment>
<keyword evidence="4" id="KW-1185">Reference proteome</keyword>
<proteinExistence type="inferred from homology"/>
<evidence type="ECO:0000256" key="1">
    <source>
        <dbReference type="ARBA" id="ARBA00008710"/>
    </source>
</evidence>
<reference evidence="3 4" key="1">
    <citation type="submission" date="2020-10" db="EMBL/GenBank/DDBJ databases">
        <title>Identification of Nocardia species via Next-generation sequencing and recognition of intraspecies genetic diversity.</title>
        <authorList>
            <person name="Li P."/>
            <person name="Li P."/>
            <person name="Lu B."/>
        </authorList>
    </citation>
    <scope>NUCLEOTIDE SEQUENCE [LARGE SCALE GENOMIC DNA]</scope>
    <source>
        <strain evidence="3 4">BJ06-0143</strain>
    </source>
</reference>
<dbReference type="EMBL" id="JADLQN010000007">
    <property type="protein sequence ID" value="MBF6357851.1"/>
    <property type="molecule type" value="Genomic_DNA"/>
</dbReference>
<dbReference type="PANTHER" id="PTHR39428">
    <property type="entry name" value="F420H(2)-DEPENDENT QUINONE REDUCTASE RV1261C"/>
    <property type="match status" value="1"/>
</dbReference>
<dbReference type="SUPFAM" id="SSF50475">
    <property type="entry name" value="FMN-binding split barrel"/>
    <property type="match status" value="1"/>
</dbReference>
<dbReference type="Gene3D" id="2.30.110.10">
    <property type="entry name" value="Electron Transport, Fmn-binding Protein, Chain A"/>
    <property type="match status" value="1"/>
</dbReference>
<gene>
    <name evidence="3" type="ORF">IU449_25470</name>
</gene>
<accession>A0ABS0DHB1</accession>
<name>A0ABS0DHB1_9NOCA</name>
<dbReference type="PANTHER" id="PTHR39428:SF1">
    <property type="entry name" value="F420H(2)-DEPENDENT QUINONE REDUCTASE RV1261C"/>
    <property type="match status" value="1"/>
</dbReference>
<protein>
    <submittedName>
        <fullName evidence="3">Nitroreductase family deazaflavin-dependent oxidoreductase</fullName>
    </submittedName>
</protein>
<dbReference type="InterPro" id="IPR012349">
    <property type="entry name" value="Split_barrel_FMN-bd"/>
</dbReference>
<sequence>MADDATPAKLSGTGRLAHFGSTRLTGLAKLQSRLHARLYTRFGGTRFGKFLGRPIFKLTVVGRKSGQPRPVVLMYVPDGDDLLVCGSNGGNPEPPNWWHNLVAAGHAEVQVGSESWTVDARVVTDPAEYDARWQVLIRHYPDFATYQALTTRTLPVAVLSRA</sequence>
<evidence type="ECO:0000256" key="2">
    <source>
        <dbReference type="ARBA" id="ARBA00049106"/>
    </source>
</evidence>
<evidence type="ECO:0000313" key="4">
    <source>
        <dbReference type="Proteomes" id="UP000707731"/>
    </source>
</evidence>
<evidence type="ECO:0000313" key="3">
    <source>
        <dbReference type="EMBL" id="MBF6357851.1"/>
    </source>
</evidence>
<dbReference type="Proteomes" id="UP000707731">
    <property type="component" value="Unassembled WGS sequence"/>
</dbReference>
<comment type="caution">
    <text evidence="3">The sequence shown here is derived from an EMBL/GenBank/DDBJ whole genome shotgun (WGS) entry which is preliminary data.</text>
</comment>
<dbReference type="RefSeq" id="WP_195004697.1">
    <property type="nucleotide sequence ID" value="NZ_JADLQN010000007.1"/>
</dbReference>
<dbReference type="InterPro" id="IPR004378">
    <property type="entry name" value="F420H2_quin_Rdtase"/>
</dbReference>
<comment type="similarity">
    <text evidence="1">Belongs to the F420H(2)-dependent quinone reductase family.</text>
</comment>